<reference evidence="1 2" key="1">
    <citation type="submission" date="2018-08" db="EMBL/GenBank/DDBJ databases">
        <title>Genomic Encyclopedia of Archaeal and Bacterial Type Strains, Phase II (KMG-II): from individual species to whole genera.</title>
        <authorList>
            <person name="Goeker M."/>
        </authorList>
    </citation>
    <scope>NUCLEOTIDE SEQUENCE [LARGE SCALE GENOMIC DNA]</scope>
    <source>
        <strain evidence="1 2">DSM 17099</strain>
    </source>
</reference>
<dbReference type="EMBL" id="QTUJ01000002">
    <property type="protein sequence ID" value="REF69650.1"/>
    <property type="molecule type" value="Genomic_DNA"/>
</dbReference>
<organism evidence="1 2">
    <name type="scientific">Paracoccus versutus</name>
    <name type="common">Thiobacillus versutus</name>
    <dbReference type="NCBI Taxonomy" id="34007"/>
    <lineage>
        <taxon>Bacteria</taxon>
        <taxon>Pseudomonadati</taxon>
        <taxon>Pseudomonadota</taxon>
        <taxon>Alphaproteobacteria</taxon>
        <taxon>Rhodobacterales</taxon>
        <taxon>Paracoccaceae</taxon>
        <taxon>Paracoccus</taxon>
    </lineage>
</organism>
<dbReference type="Pfam" id="PF09550">
    <property type="entry name" value="Phage_TAC_6"/>
    <property type="match status" value="1"/>
</dbReference>
<dbReference type="InterPro" id="IPR019056">
    <property type="entry name" value="Phage_TAC_6"/>
</dbReference>
<protein>
    <submittedName>
        <fullName evidence="1">Tail assembly chaperone</fullName>
    </submittedName>
</protein>
<evidence type="ECO:0000313" key="2">
    <source>
        <dbReference type="Proteomes" id="UP000256941"/>
    </source>
</evidence>
<sequence>MFKTATAKHGLGWTPSEFWAATPRELWAAIEAAEEEAKAIKAARNQA</sequence>
<accession>A0A3D9XGP7</accession>
<dbReference type="AlphaFoldDB" id="A0A3D9XGP7"/>
<dbReference type="RefSeq" id="WP_083539171.1">
    <property type="nucleotide sequence ID" value="NZ_CP038197.1"/>
</dbReference>
<gene>
    <name evidence="1" type="ORF">BDD41_2360</name>
</gene>
<proteinExistence type="predicted"/>
<name>A0A3D9XGP7_PARVE</name>
<dbReference type="Proteomes" id="UP000256941">
    <property type="component" value="Unassembled WGS sequence"/>
</dbReference>
<evidence type="ECO:0000313" key="1">
    <source>
        <dbReference type="EMBL" id="REF69650.1"/>
    </source>
</evidence>
<comment type="caution">
    <text evidence="1">The sequence shown here is derived from an EMBL/GenBank/DDBJ whole genome shotgun (WGS) entry which is preliminary data.</text>
</comment>